<organism evidence="2">
    <name type="scientific">marine metagenome</name>
    <dbReference type="NCBI Taxonomy" id="408172"/>
    <lineage>
        <taxon>unclassified sequences</taxon>
        <taxon>metagenomes</taxon>
        <taxon>ecological metagenomes</taxon>
    </lineage>
</organism>
<dbReference type="PANTHER" id="PTHR14087:SF7">
    <property type="entry name" value="THYMOCYTE NUCLEAR PROTEIN 1"/>
    <property type="match status" value="1"/>
</dbReference>
<name>A0A382PU27_9ZZZZ</name>
<dbReference type="InterPro" id="IPR002740">
    <property type="entry name" value="EVE_domain"/>
</dbReference>
<evidence type="ECO:0000259" key="1">
    <source>
        <dbReference type="Pfam" id="PF01878"/>
    </source>
</evidence>
<accession>A0A382PU27</accession>
<dbReference type="PANTHER" id="PTHR14087">
    <property type="entry name" value="THYMOCYTE NUCLEAR PROTEIN 1"/>
    <property type="match status" value="1"/>
</dbReference>
<dbReference type="EMBL" id="UINC01109784">
    <property type="protein sequence ID" value="SVC76839.1"/>
    <property type="molecule type" value="Genomic_DNA"/>
</dbReference>
<dbReference type="Pfam" id="PF01878">
    <property type="entry name" value="EVE"/>
    <property type="match status" value="1"/>
</dbReference>
<feature type="non-terminal residue" evidence="2">
    <location>
        <position position="160"/>
    </location>
</feature>
<gene>
    <name evidence="2" type="ORF">METZ01_LOCUS329693</name>
</gene>
<dbReference type="InterPro" id="IPR015947">
    <property type="entry name" value="PUA-like_sf"/>
</dbReference>
<dbReference type="SUPFAM" id="SSF88697">
    <property type="entry name" value="PUA domain-like"/>
    <property type="match status" value="1"/>
</dbReference>
<dbReference type="AlphaFoldDB" id="A0A382PU27"/>
<dbReference type="CDD" id="cd21133">
    <property type="entry name" value="EVE"/>
    <property type="match status" value="1"/>
</dbReference>
<reference evidence="2" key="1">
    <citation type="submission" date="2018-05" db="EMBL/GenBank/DDBJ databases">
        <authorList>
            <person name="Lanie J.A."/>
            <person name="Ng W.-L."/>
            <person name="Kazmierczak K.M."/>
            <person name="Andrzejewski T.M."/>
            <person name="Davidsen T.M."/>
            <person name="Wayne K.J."/>
            <person name="Tettelin H."/>
            <person name="Glass J.I."/>
            <person name="Rusch D."/>
            <person name="Podicherti R."/>
            <person name="Tsui H.-C.T."/>
            <person name="Winkler M.E."/>
        </authorList>
    </citation>
    <scope>NUCLEOTIDE SEQUENCE</scope>
</reference>
<dbReference type="InterPro" id="IPR047197">
    <property type="entry name" value="THYN1-like_EVE"/>
</dbReference>
<proteinExistence type="predicted"/>
<feature type="domain" description="EVE" evidence="1">
    <location>
        <begin position="23"/>
        <end position="153"/>
    </location>
</feature>
<evidence type="ECO:0000313" key="2">
    <source>
        <dbReference type="EMBL" id="SVC76839.1"/>
    </source>
</evidence>
<sequence length="160" mass="18545">MGVIYSTPRDYLQTIACSIKLMNFWLVKQEPSQYNWDQFVIDKETYWDGVRNYQARNNLKKMKKGDLVFFYHSVVGKEIKGIAKVSNEHYPDPTSDNSNWVVVNLKPYKPLSVPVTLDDIKNQLKLSNIALIKQSRLSVMPLTKREFKIILKMGNTKLSG</sequence>
<dbReference type="Gene3D" id="3.10.590.10">
    <property type="entry name" value="ph1033 like domains"/>
    <property type="match status" value="1"/>
</dbReference>
<dbReference type="InterPro" id="IPR052181">
    <property type="entry name" value="5hmC_binding"/>
</dbReference>
<dbReference type="GO" id="GO:0005634">
    <property type="term" value="C:nucleus"/>
    <property type="evidence" value="ECO:0007669"/>
    <property type="project" value="TreeGrafter"/>
</dbReference>
<protein>
    <recommendedName>
        <fullName evidence="1">EVE domain-containing protein</fullName>
    </recommendedName>
</protein>